<dbReference type="PANTHER" id="PTHR10656">
    <property type="entry name" value="CELL FATE DETERMINING PROTEIN MAB21-RELATED"/>
    <property type="match status" value="1"/>
</dbReference>
<dbReference type="PANTHER" id="PTHR10656:SF69">
    <property type="entry name" value="MAB-21-LIKE HHH_H2TH-LIKE DOMAIN-CONTAINING PROTEIN"/>
    <property type="match status" value="1"/>
</dbReference>
<evidence type="ECO:0000313" key="4">
    <source>
        <dbReference type="Proteomes" id="UP000596742"/>
    </source>
</evidence>
<feature type="domain" description="Mab-21-like HhH/H2TH-like" evidence="2">
    <location>
        <begin position="233"/>
        <end position="314"/>
    </location>
</feature>
<sequence length="641" mass="74855">TLTHNISKALYQYISLNIVGTENYVKRIRTFNAVKDNIADKMGWTYITSGSVGEGLQMRGSDIDVMSVDKHIEIFEHIKPSFDPEIVYFSVERDDVKPGFTKLRLEYTRHSFIFECCVEHNGDYYFSSFLYKQQFLPDQYIIHGPCISDKKGILDNAFCLHCPIWISSAAQWISRPRNAWPSNYVKQSIIKHGVIFVPIGVKGSPMEDVEWRISFSVGEKLLINTFTHTQLLCYVILKIILKDVISKYYKCNDILCSYFLKTIVFWISEEIPQSLWKPANLISCFMRCFNRLIYCVENSVCLHYFIPEINMFEDKIVGPDREILLEKLNTLQSYGWRCILFSDQISNFDISSWSFPMEPHVSYVVEVEKSIGYEILFRNSNIFNFKKTINQMVLNSCQNSPIPHIYTFFLSQKCHTRAQKISMNNIHNGNKYKYKKYRYCLSTLLQNVYHDAASGWLMVASFFYKTKQYHQALRITNYSLSKCTSEKLYPLMTMSNIHYQLLKLKSIQEKSFAHLMKIIFLNTVDFVKNSALIPDELKMDTSIKIKYVPTVYGHFLIFLCHFHLNNIRECQDSFQGLKLVIEENYFITEDSDKANAYTLFGIALRLVGDMESARQAFRQSIALLPIDEYTTAGHRYLLMNL</sequence>
<feature type="repeat" description="TPR" evidence="1">
    <location>
        <begin position="594"/>
        <end position="627"/>
    </location>
</feature>
<dbReference type="InterPro" id="IPR024810">
    <property type="entry name" value="MAB21L/cGLR"/>
</dbReference>
<organism evidence="3 4">
    <name type="scientific">Mytilus galloprovincialis</name>
    <name type="common">Mediterranean mussel</name>
    <dbReference type="NCBI Taxonomy" id="29158"/>
    <lineage>
        <taxon>Eukaryota</taxon>
        <taxon>Metazoa</taxon>
        <taxon>Spiralia</taxon>
        <taxon>Lophotrochozoa</taxon>
        <taxon>Mollusca</taxon>
        <taxon>Bivalvia</taxon>
        <taxon>Autobranchia</taxon>
        <taxon>Pteriomorphia</taxon>
        <taxon>Mytilida</taxon>
        <taxon>Mytiloidea</taxon>
        <taxon>Mytilidae</taxon>
        <taxon>Mytilinae</taxon>
        <taxon>Mytilus</taxon>
    </lineage>
</organism>
<dbReference type="PROSITE" id="PS50005">
    <property type="entry name" value="TPR"/>
    <property type="match status" value="1"/>
</dbReference>
<dbReference type="Pfam" id="PF20266">
    <property type="entry name" value="Mab-21_C"/>
    <property type="match status" value="1"/>
</dbReference>
<name>A0A8B6ETB7_MYTGA</name>
<keyword evidence="4" id="KW-1185">Reference proteome</keyword>
<feature type="non-terminal residue" evidence="3">
    <location>
        <position position="1"/>
    </location>
</feature>
<evidence type="ECO:0000259" key="2">
    <source>
        <dbReference type="Pfam" id="PF20266"/>
    </source>
</evidence>
<dbReference type="InterPro" id="IPR011990">
    <property type="entry name" value="TPR-like_helical_dom_sf"/>
</dbReference>
<dbReference type="SMART" id="SM01265">
    <property type="entry name" value="Mab-21"/>
    <property type="match status" value="1"/>
</dbReference>
<comment type="caution">
    <text evidence="3">The sequence shown here is derived from an EMBL/GenBank/DDBJ whole genome shotgun (WGS) entry which is preliminary data.</text>
</comment>
<keyword evidence="1" id="KW-0802">TPR repeat</keyword>
<dbReference type="Gene3D" id="1.10.1410.40">
    <property type="match status" value="1"/>
</dbReference>
<dbReference type="EMBL" id="UYJE01005670">
    <property type="protein sequence ID" value="VDI39286.1"/>
    <property type="molecule type" value="Genomic_DNA"/>
</dbReference>
<dbReference type="OrthoDB" id="6130400at2759"/>
<accession>A0A8B6ETB7</accession>
<proteinExistence type="predicted"/>
<dbReference type="InterPro" id="IPR046906">
    <property type="entry name" value="Mab-21_HhH/H2TH-like"/>
</dbReference>
<dbReference type="Gene3D" id="1.25.40.10">
    <property type="entry name" value="Tetratricopeptide repeat domain"/>
    <property type="match status" value="1"/>
</dbReference>
<dbReference type="AlphaFoldDB" id="A0A8B6ETB7"/>
<dbReference type="Proteomes" id="UP000596742">
    <property type="component" value="Unassembled WGS sequence"/>
</dbReference>
<dbReference type="SUPFAM" id="SSF48452">
    <property type="entry name" value="TPR-like"/>
    <property type="match status" value="1"/>
</dbReference>
<protein>
    <recommendedName>
        <fullName evidence="2">Mab-21-like HhH/H2TH-like domain-containing protein</fullName>
    </recommendedName>
</protein>
<dbReference type="InterPro" id="IPR019734">
    <property type="entry name" value="TPR_rpt"/>
</dbReference>
<evidence type="ECO:0000313" key="3">
    <source>
        <dbReference type="EMBL" id="VDI39286.1"/>
    </source>
</evidence>
<reference evidence="3" key="1">
    <citation type="submission" date="2018-11" db="EMBL/GenBank/DDBJ databases">
        <authorList>
            <person name="Alioto T."/>
            <person name="Alioto T."/>
        </authorList>
    </citation>
    <scope>NUCLEOTIDE SEQUENCE</scope>
</reference>
<evidence type="ECO:0000256" key="1">
    <source>
        <dbReference type="PROSITE-ProRule" id="PRU00339"/>
    </source>
</evidence>
<gene>
    <name evidence="3" type="ORF">MGAL_10B028348</name>
</gene>